<feature type="non-terminal residue" evidence="1">
    <location>
        <position position="1"/>
    </location>
</feature>
<accession>A0AAV7TRH4</accession>
<evidence type="ECO:0000313" key="2">
    <source>
        <dbReference type="Proteomes" id="UP001066276"/>
    </source>
</evidence>
<evidence type="ECO:0000313" key="1">
    <source>
        <dbReference type="EMBL" id="KAJ1178826.1"/>
    </source>
</evidence>
<sequence>KKFLNGMYPARSNESTILGKSLNASLLEVSKKNSDVKIKKIQEEMEKLEVCLSPSPPSTEYLDDVGTEEDGQDVSRGTLRFSLLYVKKKRQLHLKVIEAINLACQGADLFVRIRLFSRETSQESDLRYILHEWETKVVKNNKKSHFGDEFTCSLREPELKMVAVKLE</sequence>
<comment type="caution">
    <text evidence="1">The sequence shown here is derived from an EMBL/GenBank/DDBJ whole genome shotgun (WGS) entry which is preliminary data.</text>
</comment>
<organism evidence="1 2">
    <name type="scientific">Pleurodeles waltl</name>
    <name type="common">Iberian ribbed newt</name>
    <dbReference type="NCBI Taxonomy" id="8319"/>
    <lineage>
        <taxon>Eukaryota</taxon>
        <taxon>Metazoa</taxon>
        <taxon>Chordata</taxon>
        <taxon>Craniata</taxon>
        <taxon>Vertebrata</taxon>
        <taxon>Euteleostomi</taxon>
        <taxon>Amphibia</taxon>
        <taxon>Batrachia</taxon>
        <taxon>Caudata</taxon>
        <taxon>Salamandroidea</taxon>
        <taxon>Salamandridae</taxon>
        <taxon>Pleurodelinae</taxon>
        <taxon>Pleurodeles</taxon>
    </lineage>
</organism>
<dbReference type="Gene3D" id="2.60.40.150">
    <property type="entry name" value="C2 domain"/>
    <property type="match status" value="1"/>
</dbReference>
<feature type="non-terminal residue" evidence="1">
    <location>
        <position position="167"/>
    </location>
</feature>
<dbReference type="InterPro" id="IPR035892">
    <property type="entry name" value="C2_domain_sf"/>
</dbReference>
<protein>
    <recommendedName>
        <fullName evidence="3">C2 domain-containing protein</fullName>
    </recommendedName>
</protein>
<reference evidence="1" key="1">
    <citation type="journal article" date="2022" name="bioRxiv">
        <title>Sequencing and chromosome-scale assembly of the giantPleurodeles waltlgenome.</title>
        <authorList>
            <person name="Brown T."/>
            <person name="Elewa A."/>
            <person name="Iarovenko S."/>
            <person name="Subramanian E."/>
            <person name="Araus A.J."/>
            <person name="Petzold A."/>
            <person name="Susuki M."/>
            <person name="Suzuki K.-i.T."/>
            <person name="Hayashi T."/>
            <person name="Toyoda A."/>
            <person name="Oliveira C."/>
            <person name="Osipova E."/>
            <person name="Leigh N.D."/>
            <person name="Simon A."/>
            <person name="Yun M.H."/>
        </authorList>
    </citation>
    <scope>NUCLEOTIDE SEQUENCE</scope>
    <source>
        <strain evidence="1">20211129_DDA</strain>
        <tissue evidence="1">Liver</tissue>
    </source>
</reference>
<dbReference type="AlphaFoldDB" id="A0AAV7TRH4"/>
<name>A0AAV7TRH4_PLEWA</name>
<gene>
    <name evidence="1" type="ORF">NDU88_004068</name>
</gene>
<dbReference type="Proteomes" id="UP001066276">
    <property type="component" value="Chromosome 3_2"/>
</dbReference>
<dbReference type="EMBL" id="JANPWB010000006">
    <property type="protein sequence ID" value="KAJ1178826.1"/>
    <property type="molecule type" value="Genomic_DNA"/>
</dbReference>
<proteinExistence type="predicted"/>
<evidence type="ECO:0008006" key="3">
    <source>
        <dbReference type="Google" id="ProtNLM"/>
    </source>
</evidence>
<keyword evidence="2" id="KW-1185">Reference proteome</keyword>
<dbReference type="SUPFAM" id="SSF49562">
    <property type="entry name" value="C2 domain (Calcium/lipid-binding domain, CaLB)"/>
    <property type="match status" value="1"/>
</dbReference>